<proteinExistence type="predicted"/>
<evidence type="ECO:0000313" key="1">
    <source>
        <dbReference type="EMBL" id="PVE78773.1"/>
    </source>
</evidence>
<sequence length="62" mass="7140">MDAFLRTMEYPCTKDDLLREAERAGLGERTVQRLVALQDRYFHGARDVFVERPRLVMGTAPA</sequence>
<dbReference type="RefSeq" id="WP_108317656.1">
    <property type="nucleotide sequence ID" value="NZ_JAQDQE010000006.1"/>
</dbReference>
<gene>
    <name evidence="1" type="ORF">DC432_03285</name>
</gene>
<dbReference type="EMBL" id="QDFT01000005">
    <property type="protein sequence ID" value="PVE78773.1"/>
    <property type="molecule type" value="Genomic_DNA"/>
</dbReference>
<dbReference type="Pfam" id="PF11387">
    <property type="entry name" value="DUF2795"/>
    <property type="match status" value="1"/>
</dbReference>
<reference evidence="1 2" key="1">
    <citation type="submission" date="2018-04" db="EMBL/GenBank/DDBJ databases">
        <authorList>
            <person name="Go L.Y."/>
            <person name="Mitchell J.A."/>
        </authorList>
    </citation>
    <scope>NUCLEOTIDE SEQUENCE [LARGE SCALE GENOMIC DNA]</scope>
    <source>
        <strain evidence="1 2">TPD7010</strain>
    </source>
</reference>
<protein>
    <recommendedName>
        <fullName evidence="3">DUF2795 domain-containing protein</fullName>
    </recommendedName>
</protein>
<dbReference type="Proteomes" id="UP000244649">
    <property type="component" value="Unassembled WGS sequence"/>
</dbReference>
<name>A0A2T7WVY5_MICTE</name>
<accession>A0A2T7WVY5</accession>
<comment type="caution">
    <text evidence="1">The sequence shown here is derived from an EMBL/GenBank/DDBJ whole genome shotgun (WGS) entry which is preliminary data.</text>
</comment>
<dbReference type="AlphaFoldDB" id="A0A2T7WVY5"/>
<evidence type="ECO:0008006" key="3">
    <source>
        <dbReference type="Google" id="ProtNLM"/>
    </source>
</evidence>
<organism evidence="1 2">
    <name type="scientific">Microbacterium testaceum</name>
    <name type="common">Aureobacterium testaceum</name>
    <name type="synonym">Brevibacterium testaceum</name>
    <dbReference type="NCBI Taxonomy" id="2033"/>
    <lineage>
        <taxon>Bacteria</taxon>
        <taxon>Bacillati</taxon>
        <taxon>Actinomycetota</taxon>
        <taxon>Actinomycetes</taxon>
        <taxon>Micrococcales</taxon>
        <taxon>Microbacteriaceae</taxon>
        <taxon>Microbacterium</taxon>
    </lineage>
</organism>
<dbReference type="InterPro" id="IPR021527">
    <property type="entry name" value="DUF2795"/>
</dbReference>
<evidence type="ECO:0000313" key="2">
    <source>
        <dbReference type="Proteomes" id="UP000244649"/>
    </source>
</evidence>